<name>A0ABV3DE76_9ACTN</name>
<organism evidence="5 6">
    <name type="scientific">Streptodolium elevatio</name>
    <dbReference type="NCBI Taxonomy" id="3157996"/>
    <lineage>
        <taxon>Bacteria</taxon>
        <taxon>Bacillati</taxon>
        <taxon>Actinomycetota</taxon>
        <taxon>Actinomycetes</taxon>
        <taxon>Kitasatosporales</taxon>
        <taxon>Streptomycetaceae</taxon>
        <taxon>Streptodolium</taxon>
    </lineage>
</organism>
<dbReference type="PANTHER" id="PTHR33204">
    <property type="entry name" value="TRANSCRIPTIONAL REGULATOR, MARR FAMILY"/>
    <property type="match status" value="1"/>
</dbReference>
<keyword evidence="6" id="KW-1185">Reference proteome</keyword>
<keyword evidence="3" id="KW-0804">Transcription</keyword>
<dbReference type="InterPro" id="IPR002577">
    <property type="entry name" value="HTH_HxlR"/>
</dbReference>
<dbReference type="InterPro" id="IPR036388">
    <property type="entry name" value="WH-like_DNA-bd_sf"/>
</dbReference>
<dbReference type="RefSeq" id="WP_358351174.1">
    <property type="nucleotide sequence ID" value="NZ_JBEZFP010000015.1"/>
</dbReference>
<dbReference type="Proteomes" id="UP001551482">
    <property type="component" value="Unassembled WGS sequence"/>
</dbReference>
<dbReference type="Gene3D" id="1.10.10.10">
    <property type="entry name" value="Winged helix-like DNA-binding domain superfamily/Winged helix DNA-binding domain"/>
    <property type="match status" value="1"/>
</dbReference>
<accession>A0ABV3DE76</accession>
<dbReference type="PANTHER" id="PTHR33204:SF18">
    <property type="entry name" value="TRANSCRIPTIONAL REGULATORY PROTEIN"/>
    <property type="match status" value="1"/>
</dbReference>
<feature type="domain" description="HTH hxlR-type" evidence="4">
    <location>
        <begin position="16"/>
        <end position="113"/>
    </location>
</feature>
<gene>
    <name evidence="5" type="ORF">AB0C36_08530</name>
</gene>
<evidence type="ECO:0000256" key="3">
    <source>
        <dbReference type="ARBA" id="ARBA00023163"/>
    </source>
</evidence>
<comment type="caution">
    <text evidence="5">The sequence shown here is derived from an EMBL/GenBank/DDBJ whole genome shotgun (WGS) entry which is preliminary data.</text>
</comment>
<reference evidence="5 6" key="1">
    <citation type="submission" date="2024-06" db="EMBL/GenBank/DDBJ databases">
        <title>The Natural Products Discovery Center: Release of the First 8490 Sequenced Strains for Exploring Actinobacteria Biosynthetic Diversity.</title>
        <authorList>
            <person name="Kalkreuter E."/>
            <person name="Kautsar S.A."/>
            <person name="Yang D."/>
            <person name="Bader C.D."/>
            <person name="Teijaro C.N."/>
            <person name="Fluegel L."/>
            <person name="Davis C.M."/>
            <person name="Simpson J.R."/>
            <person name="Lauterbach L."/>
            <person name="Steele A.D."/>
            <person name="Gui C."/>
            <person name="Meng S."/>
            <person name="Li G."/>
            <person name="Viehrig K."/>
            <person name="Ye F."/>
            <person name="Su P."/>
            <person name="Kiefer A.F."/>
            <person name="Nichols A."/>
            <person name="Cepeda A.J."/>
            <person name="Yan W."/>
            <person name="Fan B."/>
            <person name="Jiang Y."/>
            <person name="Adhikari A."/>
            <person name="Zheng C.-J."/>
            <person name="Schuster L."/>
            <person name="Cowan T.M."/>
            <person name="Smanski M.J."/>
            <person name="Chevrette M.G."/>
            <person name="De Carvalho L.P.S."/>
            <person name="Shen B."/>
        </authorList>
    </citation>
    <scope>NUCLEOTIDE SEQUENCE [LARGE SCALE GENOMIC DNA]</scope>
    <source>
        <strain evidence="5 6">NPDC048946</strain>
    </source>
</reference>
<keyword evidence="1" id="KW-0805">Transcription regulation</keyword>
<protein>
    <submittedName>
        <fullName evidence="5">Helix-turn-helix domain-containing protein</fullName>
    </submittedName>
</protein>
<dbReference type="Pfam" id="PF01638">
    <property type="entry name" value="HxlR"/>
    <property type="match status" value="1"/>
</dbReference>
<evidence type="ECO:0000256" key="2">
    <source>
        <dbReference type="ARBA" id="ARBA00023125"/>
    </source>
</evidence>
<evidence type="ECO:0000259" key="4">
    <source>
        <dbReference type="PROSITE" id="PS51118"/>
    </source>
</evidence>
<evidence type="ECO:0000313" key="5">
    <source>
        <dbReference type="EMBL" id="MEU8133537.1"/>
    </source>
</evidence>
<proteinExistence type="predicted"/>
<dbReference type="SUPFAM" id="SSF46785">
    <property type="entry name" value="Winged helix' DNA-binding domain"/>
    <property type="match status" value="1"/>
</dbReference>
<keyword evidence="2" id="KW-0238">DNA-binding</keyword>
<evidence type="ECO:0000313" key="6">
    <source>
        <dbReference type="Proteomes" id="UP001551482"/>
    </source>
</evidence>
<evidence type="ECO:0000256" key="1">
    <source>
        <dbReference type="ARBA" id="ARBA00023015"/>
    </source>
</evidence>
<sequence>METSRIARPRTVGRPCSVASALALVGEKWALLAVREILLRNHRFDAIARNTGAPRDILTTRLRALEEAGILERRRYQDRPPRFEYHLTQPGRDLQPVLQVLAAWGDRWVGEQPPVVFRHGDHDLAAVLICRHCGEEVRAGSVLPHEHAPGWDSSGPVAG</sequence>
<dbReference type="InterPro" id="IPR036390">
    <property type="entry name" value="WH_DNA-bd_sf"/>
</dbReference>
<dbReference type="PROSITE" id="PS51118">
    <property type="entry name" value="HTH_HXLR"/>
    <property type="match status" value="1"/>
</dbReference>
<dbReference type="EMBL" id="JBEZFP010000015">
    <property type="protein sequence ID" value="MEU8133537.1"/>
    <property type="molecule type" value="Genomic_DNA"/>
</dbReference>